<feature type="domain" description="FAS1" evidence="4">
    <location>
        <begin position="22"/>
        <end position="150"/>
    </location>
</feature>
<dbReference type="OrthoDB" id="1934418at2759"/>
<evidence type="ECO:0000313" key="5">
    <source>
        <dbReference type="EMBL" id="CAA2962404.1"/>
    </source>
</evidence>
<keyword evidence="6" id="KW-1185">Reference proteome</keyword>
<feature type="signal peptide" evidence="3">
    <location>
        <begin position="1"/>
        <end position="16"/>
    </location>
</feature>
<comment type="caution">
    <text evidence="5">The sequence shown here is derived from an EMBL/GenBank/DDBJ whole genome shotgun (WGS) entry which is preliminary data.</text>
</comment>
<accession>A0A8S0Q8P9</accession>
<dbReference type="EMBL" id="CACTIH010000945">
    <property type="protein sequence ID" value="CAA2962404.1"/>
    <property type="molecule type" value="Genomic_DNA"/>
</dbReference>
<dbReference type="Gramene" id="OE9A021762T1">
    <property type="protein sequence ID" value="OE9A021762C1"/>
    <property type="gene ID" value="OE9A021762"/>
</dbReference>
<feature type="chain" id="PRO_5035939153" description="FAS1 domain-containing protein" evidence="3">
    <location>
        <begin position="17"/>
        <end position="369"/>
    </location>
</feature>
<dbReference type="InterPro" id="IPR000782">
    <property type="entry name" value="FAS1_domain"/>
</dbReference>
<dbReference type="PROSITE" id="PS50213">
    <property type="entry name" value="FAS1"/>
    <property type="match status" value="1"/>
</dbReference>
<dbReference type="Proteomes" id="UP000594638">
    <property type="component" value="Unassembled WGS sequence"/>
</dbReference>
<sequence length="369" mass="40213">MALLILLVVLVSSATATDTSRNQAMTTAIEEMQRANYFTFVMLIKMAPSDLVNGNITFLMPNDRILAKTGMPENRVVDFLLRHSIPSPLFMEHLLHFPTGSLIPTSMPGFVLKISNDGRSRFFLNNVRIISPNICTRGSSIRCHGIDGVVQATSIMPQPNIVPPSCPSNGTRGGTPVAAAPSPPSPEPLAPVTIPVRIPPPADSNGSPQNSNSPRMCNAGLFDLEGSLARRQAFRHETFKRSHLSSKPAIKEKASCIKEKCVSCDIPCLPKMLENGQDTTKQRPKSGFDKGARDYHFMVHYELPTNLASLGFTNRLAVPKVLLPVTAFSPCTGCQARNNRYLCLLMGRDRYLSVGDVVVPRGEGSLLSM</sequence>
<evidence type="ECO:0000256" key="3">
    <source>
        <dbReference type="SAM" id="SignalP"/>
    </source>
</evidence>
<gene>
    <name evidence="5" type="ORF">OLEA9_A021762</name>
</gene>
<protein>
    <recommendedName>
        <fullName evidence="4">FAS1 domain-containing protein</fullName>
    </recommendedName>
</protein>
<dbReference type="SMART" id="SM00554">
    <property type="entry name" value="FAS1"/>
    <property type="match status" value="1"/>
</dbReference>
<feature type="region of interest" description="Disordered" evidence="2">
    <location>
        <begin position="163"/>
        <end position="187"/>
    </location>
</feature>
<dbReference type="InterPro" id="IPR036378">
    <property type="entry name" value="FAS1_dom_sf"/>
</dbReference>
<dbReference type="Gene3D" id="2.30.180.10">
    <property type="entry name" value="FAS1 domain"/>
    <property type="match status" value="1"/>
</dbReference>
<comment type="similarity">
    <text evidence="1">Belongs to the fasciclin-like AGP family.</text>
</comment>
<dbReference type="AlphaFoldDB" id="A0A8S0Q8P9"/>
<name>A0A8S0Q8P9_OLEEU</name>
<dbReference type="SUPFAM" id="SSF82153">
    <property type="entry name" value="FAS1 domain"/>
    <property type="match status" value="1"/>
</dbReference>
<evidence type="ECO:0000256" key="1">
    <source>
        <dbReference type="ARBA" id="ARBA00007843"/>
    </source>
</evidence>
<organism evidence="5 6">
    <name type="scientific">Olea europaea subsp. europaea</name>
    <dbReference type="NCBI Taxonomy" id="158383"/>
    <lineage>
        <taxon>Eukaryota</taxon>
        <taxon>Viridiplantae</taxon>
        <taxon>Streptophyta</taxon>
        <taxon>Embryophyta</taxon>
        <taxon>Tracheophyta</taxon>
        <taxon>Spermatophyta</taxon>
        <taxon>Magnoliopsida</taxon>
        <taxon>eudicotyledons</taxon>
        <taxon>Gunneridae</taxon>
        <taxon>Pentapetalae</taxon>
        <taxon>asterids</taxon>
        <taxon>lamiids</taxon>
        <taxon>Lamiales</taxon>
        <taxon>Oleaceae</taxon>
        <taxon>Oleeae</taxon>
        <taxon>Olea</taxon>
    </lineage>
</organism>
<dbReference type="PANTHER" id="PTHR36069">
    <property type="entry name" value="EXPRESSED PROTEIN-RELATED"/>
    <property type="match status" value="1"/>
</dbReference>
<reference evidence="5 6" key="1">
    <citation type="submission" date="2019-12" db="EMBL/GenBank/DDBJ databases">
        <authorList>
            <person name="Alioto T."/>
            <person name="Alioto T."/>
            <person name="Gomez Garrido J."/>
        </authorList>
    </citation>
    <scope>NUCLEOTIDE SEQUENCE [LARGE SCALE GENOMIC DNA]</scope>
</reference>
<evidence type="ECO:0000313" key="6">
    <source>
        <dbReference type="Proteomes" id="UP000594638"/>
    </source>
</evidence>
<proteinExistence type="inferred from homology"/>
<evidence type="ECO:0000256" key="2">
    <source>
        <dbReference type="SAM" id="MobiDB-lite"/>
    </source>
</evidence>
<keyword evidence="3" id="KW-0732">Signal</keyword>
<evidence type="ECO:0000259" key="4">
    <source>
        <dbReference type="PROSITE" id="PS50213"/>
    </source>
</evidence>
<dbReference type="PANTHER" id="PTHR36069:SF1">
    <property type="entry name" value="EXPRESSED PROTEIN"/>
    <property type="match status" value="1"/>
</dbReference>
<dbReference type="InterPro" id="IPR053339">
    <property type="entry name" value="FAS1_domain_protein"/>
</dbReference>